<dbReference type="Pfam" id="PF15943">
    <property type="entry name" value="YdaS_toxin"/>
    <property type="match status" value="1"/>
</dbReference>
<dbReference type="AlphaFoldDB" id="A0A5C7JA58"/>
<protein>
    <submittedName>
        <fullName evidence="1">CI repressor</fullName>
    </submittedName>
</protein>
<organism evidence="1 2">
    <name type="scientific">Candidatus Dojkabacteria bacterium</name>
    <dbReference type="NCBI Taxonomy" id="2099670"/>
    <lineage>
        <taxon>Bacteria</taxon>
        <taxon>Candidatus Dojkabacteria</taxon>
    </lineage>
</organism>
<gene>
    <name evidence="1" type="ORF">E6Q11_01040</name>
</gene>
<evidence type="ECO:0000313" key="2">
    <source>
        <dbReference type="Proteomes" id="UP000321026"/>
    </source>
</evidence>
<comment type="caution">
    <text evidence="1">The sequence shown here is derived from an EMBL/GenBank/DDBJ whole genome shotgun (WGS) entry which is preliminary data.</text>
</comment>
<reference evidence="1 2" key="1">
    <citation type="submission" date="2018-09" db="EMBL/GenBank/DDBJ databases">
        <title>Metagenome Assembled Genomes from an Advanced Water Purification Facility.</title>
        <authorList>
            <person name="Stamps B.W."/>
            <person name="Spear J.R."/>
        </authorList>
    </citation>
    <scope>NUCLEOTIDE SEQUENCE [LARGE SCALE GENOMIC DNA]</scope>
    <source>
        <strain evidence="1">Bin_63_2</strain>
    </source>
</reference>
<accession>A0A5C7JA58</accession>
<proteinExistence type="predicted"/>
<dbReference type="InterPro" id="IPR010982">
    <property type="entry name" value="Lambda_DNA-bd_dom_sf"/>
</dbReference>
<name>A0A5C7JA58_9BACT</name>
<evidence type="ECO:0000313" key="1">
    <source>
        <dbReference type="EMBL" id="TXG78431.1"/>
    </source>
</evidence>
<dbReference type="Gene3D" id="1.10.260.40">
    <property type="entry name" value="lambda repressor-like DNA-binding domains"/>
    <property type="match status" value="1"/>
</dbReference>
<dbReference type="Proteomes" id="UP000321026">
    <property type="component" value="Unassembled WGS sequence"/>
</dbReference>
<dbReference type="GO" id="GO:0003677">
    <property type="term" value="F:DNA binding"/>
    <property type="evidence" value="ECO:0007669"/>
    <property type="project" value="InterPro"/>
</dbReference>
<sequence>MTNRDDEGLRRVFSRVRPIELADRLGVTRSAVSQWVRVPLDRVPAVCAITGLSEFDVRPDHYRRSTQAIA</sequence>
<dbReference type="InterPro" id="IPR031856">
    <property type="entry name" value="YdaS_toxin-like"/>
</dbReference>
<dbReference type="EMBL" id="SSDS01000016">
    <property type="protein sequence ID" value="TXG78431.1"/>
    <property type="molecule type" value="Genomic_DNA"/>
</dbReference>